<sequence length="81" mass="9740">MIIFLNKIGNFQTIILSLIVKIPILNAIFHIQNRPLNLSRSYDSKNLAFLYKNDKKIKYFLKINLMRYFIKNDEIQNHKKI</sequence>
<name>A0A6L5WGW5_9BACT</name>
<reference evidence="1 2" key="2">
    <citation type="submission" date="2020-03" db="EMBL/GenBank/DDBJ databases">
        <title>Campylobacter portucalensis sp. nov., a new species of Campylobacter isolated from the reproductive tract of bulls.</title>
        <authorList>
            <person name="Silva M.F."/>
            <person name="Pereira G."/>
            <person name="Carneiro C."/>
            <person name="Hemphill A."/>
            <person name="Mateus L."/>
            <person name="Lopes-Da-Costa L."/>
            <person name="Silva E."/>
        </authorList>
    </citation>
    <scope>NUCLEOTIDE SEQUENCE [LARGE SCALE GENOMIC DNA]</scope>
    <source>
        <strain evidence="1 2">FMV-PI01</strain>
    </source>
</reference>
<keyword evidence="2" id="KW-1185">Reference proteome</keyword>
<dbReference type="RefSeq" id="WP_154570536.1">
    <property type="nucleotide sequence ID" value="NZ_VWSJ01000008.1"/>
</dbReference>
<comment type="caution">
    <text evidence="1">The sequence shown here is derived from an EMBL/GenBank/DDBJ whole genome shotgun (WGS) entry which is preliminary data.</text>
</comment>
<protein>
    <submittedName>
        <fullName evidence="1">Uncharacterized protein</fullName>
    </submittedName>
</protein>
<proteinExistence type="predicted"/>
<gene>
    <name evidence="1" type="ORF">F1B92_03515</name>
</gene>
<dbReference type="EMBL" id="VWSJ01000008">
    <property type="protein sequence ID" value="MSN96269.1"/>
    <property type="molecule type" value="Genomic_DNA"/>
</dbReference>
<evidence type="ECO:0000313" key="1">
    <source>
        <dbReference type="EMBL" id="MSN96269.1"/>
    </source>
</evidence>
<evidence type="ECO:0000313" key="2">
    <source>
        <dbReference type="Proteomes" id="UP000476338"/>
    </source>
</evidence>
<dbReference type="Proteomes" id="UP000476338">
    <property type="component" value="Unassembled WGS sequence"/>
</dbReference>
<dbReference type="AlphaFoldDB" id="A0A6L5WGW5"/>
<reference evidence="1 2" key="1">
    <citation type="submission" date="2019-09" db="EMBL/GenBank/DDBJ databases">
        <authorList>
            <person name="Silva M."/>
            <person name="Pereira G."/>
            <person name="Lopes-Da-Costa L."/>
            <person name="Silva E."/>
        </authorList>
    </citation>
    <scope>NUCLEOTIDE SEQUENCE [LARGE SCALE GENOMIC DNA]</scope>
    <source>
        <strain evidence="1 2">FMV-PI01</strain>
    </source>
</reference>
<accession>A0A6L5WGW5</accession>
<organism evidence="1 2">
    <name type="scientific">Campylobacter portucalensis</name>
    <dbReference type="NCBI Taxonomy" id="2608384"/>
    <lineage>
        <taxon>Bacteria</taxon>
        <taxon>Pseudomonadati</taxon>
        <taxon>Campylobacterota</taxon>
        <taxon>Epsilonproteobacteria</taxon>
        <taxon>Campylobacterales</taxon>
        <taxon>Campylobacteraceae</taxon>
        <taxon>Campylobacter</taxon>
    </lineage>
</organism>